<dbReference type="PANTHER" id="PTHR48466:SF2">
    <property type="entry name" value="OS10G0509000 PROTEIN"/>
    <property type="match status" value="1"/>
</dbReference>
<dbReference type="NCBIfam" id="TIGR01069">
    <property type="entry name" value="mutS2"/>
    <property type="match status" value="1"/>
</dbReference>
<dbReference type="Pfam" id="PF00488">
    <property type="entry name" value="MutS_V"/>
    <property type="match status" value="1"/>
</dbReference>
<dbReference type="InterPro" id="IPR000432">
    <property type="entry name" value="DNA_mismatch_repair_MutS_C"/>
</dbReference>
<evidence type="ECO:0000256" key="7">
    <source>
        <dbReference type="HAMAP-Rule" id="MF_00092"/>
    </source>
</evidence>
<keyword evidence="8" id="KW-0175">Coiled coil</keyword>
<dbReference type="SUPFAM" id="SSF52540">
    <property type="entry name" value="P-loop containing nucleoside triphosphate hydrolases"/>
    <property type="match status" value="1"/>
</dbReference>
<protein>
    <recommendedName>
        <fullName evidence="7">Endonuclease MutS2</fullName>
        <ecNumber evidence="7">3.1.-.-</ecNumber>
    </recommendedName>
    <alternativeName>
        <fullName evidence="7">Ribosome-associated protein quality control-upstream factor</fullName>
        <shortName evidence="7">RQC-upstream factor</shortName>
        <shortName evidence="7">RqcU</shortName>
        <ecNumber evidence="7">3.6.4.-</ecNumber>
    </alternativeName>
</protein>
<dbReference type="GO" id="GO:0072344">
    <property type="term" value="P:rescue of stalled ribosome"/>
    <property type="evidence" value="ECO:0007669"/>
    <property type="project" value="UniProtKB-UniRule"/>
</dbReference>
<comment type="function">
    <text evidence="7">Acts as a ribosome collision sensor, splitting the ribosome into its 2 subunits. Detects stalled/collided 70S ribosomes which it binds and splits by an ATP-hydrolysis driven conformational change. Acts upstream of the ribosome quality control system (RQC), a ribosome-associated complex that mediates the extraction of incompletely synthesized nascent chains from stalled ribosomes and their subsequent degradation. Probably generates substrates for RQC.</text>
</comment>
<dbReference type="AlphaFoldDB" id="A0A3P3XTE2"/>
<feature type="region of interest" description="Disordered" evidence="9">
    <location>
        <begin position="118"/>
        <end position="144"/>
    </location>
</feature>
<keyword evidence="7 11" id="KW-0255">Endonuclease</keyword>
<dbReference type="EC" id="3.6.4.-" evidence="7"/>
<dbReference type="EMBL" id="FWDO01000005">
    <property type="protein sequence ID" value="SLM19565.1"/>
    <property type="molecule type" value="Genomic_DNA"/>
</dbReference>
<dbReference type="Gene3D" id="3.30.1370.110">
    <property type="match status" value="1"/>
</dbReference>
<dbReference type="InterPro" id="IPR002625">
    <property type="entry name" value="Smr_dom"/>
</dbReference>
<dbReference type="GO" id="GO:0005524">
    <property type="term" value="F:ATP binding"/>
    <property type="evidence" value="ECO:0007669"/>
    <property type="project" value="UniProtKB-UniRule"/>
</dbReference>
<name>A0A3P3XTE2_9SPIR</name>
<dbReference type="GO" id="GO:0016887">
    <property type="term" value="F:ATP hydrolysis activity"/>
    <property type="evidence" value="ECO:0007669"/>
    <property type="project" value="InterPro"/>
</dbReference>
<dbReference type="SUPFAM" id="SSF48334">
    <property type="entry name" value="DNA repair protein MutS, domain III"/>
    <property type="match status" value="1"/>
</dbReference>
<dbReference type="PANTHER" id="PTHR48466">
    <property type="entry name" value="OS10G0509000 PROTEIN-RELATED"/>
    <property type="match status" value="1"/>
</dbReference>
<keyword evidence="1 7" id="KW-0699">rRNA-binding</keyword>
<evidence type="ECO:0000256" key="1">
    <source>
        <dbReference type="ARBA" id="ARBA00022730"/>
    </source>
</evidence>
<evidence type="ECO:0000256" key="4">
    <source>
        <dbReference type="ARBA" id="ARBA00022840"/>
    </source>
</evidence>
<evidence type="ECO:0000259" key="10">
    <source>
        <dbReference type="PROSITE" id="PS50828"/>
    </source>
</evidence>
<comment type="function">
    <text evidence="7">Endonuclease that is involved in the suppression of homologous recombination and thus may have a key role in the control of bacterial genetic diversity.</text>
</comment>
<dbReference type="InterPro" id="IPR036063">
    <property type="entry name" value="Smr_dom_sf"/>
</dbReference>
<dbReference type="InterPro" id="IPR027417">
    <property type="entry name" value="P-loop_NTPase"/>
</dbReference>
<dbReference type="GO" id="GO:0006298">
    <property type="term" value="P:mismatch repair"/>
    <property type="evidence" value="ECO:0007669"/>
    <property type="project" value="InterPro"/>
</dbReference>
<dbReference type="InterPro" id="IPR036187">
    <property type="entry name" value="DNA_mismatch_repair_MutS_sf"/>
</dbReference>
<dbReference type="SMART" id="SM00534">
    <property type="entry name" value="MUTSac"/>
    <property type="match status" value="1"/>
</dbReference>
<evidence type="ECO:0000256" key="8">
    <source>
        <dbReference type="SAM" id="Coils"/>
    </source>
</evidence>
<dbReference type="InterPro" id="IPR005747">
    <property type="entry name" value="MutS2"/>
</dbReference>
<dbReference type="SUPFAM" id="SSF160443">
    <property type="entry name" value="SMR domain-like"/>
    <property type="match status" value="1"/>
</dbReference>
<evidence type="ECO:0000256" key="3">
    <source>
        <dbReference type="ARBA" id="ARBA00022801"/>
    </source>
</evidence>
<dbReference type="GO" id="GO:0140664">
    <property type="term" value="F:ATP-dependent DNA damage sensor activity"/>
    <property type="evidence" value="ECO:0007669"/>
    <property type="project" value="InterPro"/>
</dbReference>
<keyword evidence="6 7" id="KW-0238">DNA-binding</keyword>
<comment type="subunit">
    <text evidence="7">Homodimer. Binds to stalled ribosomes, contacting rRNA.</text>
</comment>
<dbReference type="PROSITE" id="PS00486">
    <property type="entry name" value="DNA_MISMATCH_REPAIR_2"/>
    <property type="match status" value="1"/>
</dbReference>
<dbReference type="SMART" id="SM00463">
    <property type="entry name" value="SMR"/>
    <property type="match status" value="1"/>
</dbReference>
<dbReference type="Pfam" id="PF01713">
    <property type="entry name" value="Smr"/>
    <property type="match status" value="1"/>
</dbReference>
<gene>
    <name evidence="11" type="primary">mutS</name>
    <name evidence="7" type="synonym">mutS2</name>
    <name evidence="7" type="synonym">rqcU</name>
    <name evidence="11" type="ORF">SPIRO4BDMA_51080</name>
</gene>
<keyword evidence="2 7" id="KW-0547">Nucleotide-binding</keyword>
<keyword evidence="3 7" id="KW-0378">Hydrolase</keyword>
<keyword evidence="5 7" id="KW-0694">RNA-binding</keyword>
<dbReference type="InterPro" id="IPR045076">
    <property type="entry name" value="MutS"/>
</dbReference>
<evidence type="ECO:0000256" key="9">
    <source>
        <dbReference type="SAM" id="MobiDB-lite"/>
    </source>
</evidence>
<dbReference type="PIRSF" id="PIRSF005814">
    <property type="entry name" value="MutS_YshD"/>
    <property type="match status" value="1"/>
</dbReference>
<feature type="binding site" evidence="7">
    <location>
        <begin position="378"/>
        <end position="385"/>
    </location>
    <ligand>
        <name>ATP</name>
        <dbReference type="ChEBI" id="CHEBI:30616"/>
    </ligand>
</feature>
<dbReference type="FunFam" id="3.40.50.300:FF:000830">
    <property type="entry name" value="Endonuclease MutS2"/>
    <property type="match status" value="1"/>
</dbReference>
<keyword evidence="7" id="KW-0540">Nuclease</keyword>
<dbReference type="GO" id="GO:0019843">
    <property type="term" value="F:rRNA binding"/>
    <property type="evidence" value="ECO:0007669"/>
    <property type="project" value="UniProtKB-UniRule"/>
</dbReference>
<feature type="coiled-coil region" evidence="8">
    <location>
        <begin position="562"/>
        <end position="619"/>
    </location>
</feature>
<keyword evidence="4 7" id="KW-0067">ATP-binding</keyword>
<sequence length="848" mass="93663">MITHEHSLARLDFFRLRERLEGYCLSYEGQALMRSTLPCSKIESVKRLKQDLAALAEGLNNKEIPSLPFPNIETLVPKAQKEGMLLEADELFAIGLWAKSYEELFVFLRSTLRASQARTSGVHGQKEKGQSGAGNSSDKSDSETGHLFLNECADMEDDECWALPGIERIAFSAPSLLQIQEKIFAVVTMEGAIKDLPRTRSLRTAIQKAQTENHHLVNQYLSDPNLQDALQSNAATERDNRTVIAVKANFKGRIKGIVHEFSSTGQTVFIEPLELVERNNRLLELETKLGEEIRAVLRETANALRPLLPGLVEGRRFLAAADIRLARAIQAKREDLAIAQVLESGVHLYQAKHPLLGKKAVPIDVDIPEGTNVLIITGPNTGGKTVSLKTIGLLALLNQYGAGIPALSTSGFAVFDTVFADIGDEQSIDQSLSTFSGHMRVISDIVRAATGRSLVLLDELGAGTDPEEGCAIAMALLDYFLERGCMTIVTTHHGVLKNYGYTKSGCLNASMEFNAHSLSPTYRIFMGVPGESRALEIAKQTGLSSQIVDTARGYLDDERSDYSALIRSLGEKQRELDLLERERRKQLQGALESRRKADLENLKIRQKELELRRQGVAELTRFLSESRKTFENLVREMRESGRKVEEVSAGRELLQEISDEIQQHSDGLARFEEETDVLERSMRSERDGVQSVDANILKPGERVLFQNREAVFLRMLDDKKVLVQIGALRIPVAVDALSIPFAKKRKDGETRMSYQVELSGATGGGATASAELDLRGMRLAEALEALTRQIDAASLAGLGTFSVIHGTGEGVLGRGIHDWLKTQAAVADYYFARPEDGGFGKTWIHLKN</sequence>
<feature type="domain" description="Smr" evidence="10">
    <location>
        <begin position="772"/>
        <end position="847"/>
    </location>
</feature>
<dbReference type="GO" id="GO:0030983">
    <property type="term" value="F:mismatched DNA binding"/>
    <property type="evidence" value="ECO:0007669"/>
    <property type="project" value="InterPro"/>
</dbReference>
<evidence type="ECO:0000256" key="6">
    <source>
        <dbReference type="ARBA" id="ARBA00023125"/>
    </source>
</evidence>
<proteinExistence type="inferred from homology"/>
<evidence type="ECO:0000256" key="5">
    <source>
        <dbReference type="ARBA" id="ARBA00022884"/>
    </source>
</evidence>
<dbReference type="GO" id="GO:0004519">
    <property type="term" value="F:endonuclease activity"/>
    <property type="evidence" value="ECO:0007669"/>
    <property type="project" value="UniProtKB-UniRule"/>
</dbReference>
<organism evidence="11">
    <name type="scientific">uncultured spirochete</name>
    <dbReference type="NCBI Taxonomy" id="156406"/>
    <lineage>
        <taxon>Bacteria</taxon>
        <taxon>Pseudomonadati</taxon>
        <taxon>Spirochaetota</taxon>
        <taxon>Spirochaetia</taxon>
        <taxon>Spirochaetales</taxon>
        <taxon>environmental samples</taxon>
    </lineage>
</organism>
<dbReference type="PROSITE" id="PS50828">
    <property type="entry name" value="SMR"/>
    <property type="match status" value="1"/>
</dbReference>
<dbReference type="GO" id="GO:0045910">
    <property type="term" value="P:negative regulation of DNA recombination"/>
    <property type="evidence" value="ECO:0007669"/>
    <property type="project" value="InterPro"/>
</dbReference>
<dbReference type="Gene3D" id="3.40.50.300">
    <property type="entry name" value="P-loop containing nucleotide triphosphate hydrolases"/>
    <property type="match status" value="1"/>
</dbReference>
<evidence type="ECO:0000313" key="11">
    <source>
        <dbReference type="EMBL" id="SLM19565.1"/>
    </source>
</evidence>
<dbReference type="HAMAP" id="MF_00092">
    <property type="entry name" value="MutS2"/>
    <property type="match status" value="1"/>
</dbReference>
<reference evidence="11" key="1">
    <citation type="submission" date="2017-02" db="EMBL/GenBank/DDBJ databases">
        <authorList>
            <person name="Regsiter A."/>
            <person name="William W."/>
        </authorList>
    </citation>
    <scope>NUCLEOTIDE SEQUENCE</scope>
    <source>
        <strain evidence="11">BdmA 4</strain>
    </source>
</reference>
<dbReference type="EC" id="3.1.-.-" evidence="7"/>
<accession>A0A3P3XTE2</accession>
<evidence type="ECO:0000256" key="2">
    <source>
        <dbReference type="ARBA" id="ARBA00022741"/>
    </source>
</evidence>
<dbReference type="GO" id="GO:0043023">
    <property type="term" value="F:ribosomal large subunit binding"/>
    <property type="evidence" value="ECO:0007669"/>
    <property type="project" value="UniProtKB-UniRule"/>
</dbReference>
<comment type="similarity">
    <text evidence="7">Belongs to the DNA mismatch repair MutS family. MutS2 subfamily.</text>
</comment>